<gene>
    <name evidence="3" type="ORF">ACFQSB_37735</name>
</gene>
<organism evidence="3 4">
    <name type="scientific">Sphaerisporangium rhizosphaerae</name>
    <dbReference type="NCBI Taxonomy" id="2269375"/>
    <lineage>
        <taxon>Bacteria</taxon>
        <taxon>Bacillati</taxon>
        <taxon>Actinomycetota</taxon>
        <taxon>Actinomycetes</taxon>
        <taxon>Streptosporangiales</taxon>
        <taxon>Streptosporangiaceae</taxon>
        <taxon>Sphaerisporangium</taxon>
    </lineage>
</organism>
<evidence type="ECO:0000256" key="1">
    <source>
        <dbReference type="ARBA" id="ARBA00023172"/>
    </source>
</evidence>
<protein>
    <submittedName>
        <fullName evidence="3">Tyrosine-type recombinase/integrase</fullName>
    </submittedName>
</protein>
<dbReference type="SUPFAM" id="SSF56349">
    <property type="entry name" value="DNA breaking-rejoining enzymes"/>
    <property type="match status" value="1"/>
</dbReference>
<dbReference type="EMBL" id="JBHTCG010000049">
    <property type="protein sequence ID" value="MFC7388000.1"/>
    <property type="molecule type" value="Genomic_DNA"/>
</dbReference>
<keyword evidence="1" id="KW-0233">DNA recombination</keyword>
<sequence length="93" mass="9893">MAARHPGNWSPRSASVTRKIGFPGLHFHDLRHTGSTLAAGSGASLRDLMERMGHDSVRAAMICQHSTAEADRKIADAMDGKIAHVIPAKASGH</sequence>
<feature type="domain" description="Tyr recombinase" evidence="2">
    <location>
        <begin position="24"/>
        <end position="68"/>
    </location>
</feature>
<evidence type="ECO:0000313" key="4">
    <source>
        <dbReference type="Proteomes" id="UP001596496"/>
    </source>
</evidence>
<dbReference type="InterPro" id="IPR011010">
    <property type="entry name" value="DNA_brk_join_enz"/>
</dbReference>
<evidence type="ECO:0000259" key="2">
    <source>
        <dbReference type="Pfam" id="PF00589"/>
    </source>
</evidence>
<dbReference type="Gene3D" id="1.10.443.10">
    <property type="entry name" value="Intergrase catalytic core"/>
    <property type="match status" value="1"/>
</dbReference>
<name>A0ABW2PHW9_9ACTN</name>
<dbReference type="Pfam" id="PF00589">
    <property type="entry name" value="Phage_integrase"/>
    <property type="match status" value="1"/>
</dbReference>
<evidence type="ECO:0000313" key="3">
    <source>
        <dbReference type="EMBL" id="MFC7388000.1"/>
    </source>
</evidence>
<reference evidence="4" key="1">
    <citation type="journal article" date="2019" name="Int. J. Syst. Evol. Microbiol.">
        <title>The Global Catalogue of Microorganisms (GCM) 10K type strain sequencing project: providing services to taxonomists for standard genome sequencing and annotation.</title>
        <authorList>
            <consortium name="The Broad Institute Genomics Platform"/>
            <consortium name="The Broad Institute Genome Sequencing Center for Infectious Disease"/>
            <person name="Wu L."/>
            <person name="Ma J."/>
        </authorList>
    </citation>
    <scope>NUCLEOTIDE SEQUENCE [LARGE SCALE GENOMIC DNA]</scope>
    <source>
        <strain evidence="4">CECT 7649</strain>
    </source>
</reference>
<keyword evidence="4" id="KW-1185">Reference proteome</keyword>
<dbReference type="InterPro" id="IPR013762">
    <property type="entry name" value="Integrase-like_cat_sf"/>
</dbReference>
<accession>A0ABW2PHW9</accession>
<dbReference type="Proteomes" id="UP001596496">
    <property type="component" value="Unassembled WGS sequence"/>
</dbReference>
<dbReference type="RefSeq" id="WP_380831959.1">
    <property type="nucleotide sequence ID" value="NZ_JBHTCG010000049.1"/>
</dbReference>
<proteinExistence type="predicted"/>
<comment type="caution">
    <text evidence="3">The sequence shown here is derived from an EMBL/GenBank/DDBJ whole genome shotgun (WGS) entry which is preliminary data.</text>
</comment>
<dbReference type="InterPro" id="IPR002104">
    <property type="entry name" value="Integrase_catalytic"/>
</dbReference>